<dbReference type="Proteomes" id="UP001342631">
    <property type="component" value="Unassembled WGS sequence"/>
</dbReference>
<organism evidence="3 4">
    <name type="scientific">Corallococcus caeni</name>
    <dbReference type="NCBI Taxonomy" id="3082388"/>
    <lineage>
        <taxon>Bacteria</taxon>
        <taxon>Pseudomonadati</taxon>
        <taxon>Myxococcota</taxon>
        <taxon>Myxococcia</taxon>
        <taxon>Myxococcales</taxon>
        <taxon>Cystobacterineae</taxon>
        <taxon>Myxococcaceae</taxon>
        <taxon>Corallococcus</taxon>
    </lineage>
</organism>
<keyword evidence="2" id="KW-0732">Signal</keyword>
<comment type="caution">
    <text evidence="3">The sequence shown here is derived from an EMBL/GenBank/DDBJ whole genome shotgun (WGS) entry which is preliminary data.</text>
</comment>
<feature type="signal peptide" evidence="2">
    <location>
        <begin position="1"/>
        <end position="25"/>
    </location>
</feature>
<reference evidence="3 4" key="1">
    <citation type="journal article" date="2024" name="Arch. Microbiol.">
        <title>Corallococcus caeni sp. nov., a novel myxobacterium isolated from activated sludge.</title>
        <authorList>
            <person name="Tomita S."/>
            <person name="Nakai R."/>
            <person name="Kuroda K."/>
            <person name="Kurashita H."/>
            <person name="Hatamoto M."/>
            <person name="Yamaguchi T."/>
            <person name="Narihiro T."/>
        </authorList>
    </citation>
    <scope>NUCLEOTIDE SEQUENCE [LARGE SCALE GENOMIC DNA]</scope>
    <source>
        <strain evidence="3 4">NO1</strain>
    </source>
</reference>
<evidence type="ECO:0000313" key="4">
    <source>
        <dbReference type="Proteomes" id="UP001342631"/>
    </source>
</evidence>
<accession>A0ABQ6QLI0</accession>
<feature type="chain" id="PRO_5045082817" evidence="2">
    <location>
        <begin position="26"/>
        <end position="452"/>
    </location>
</feature>
<evidence type="ECO:0000256" key="2">
    <source>
        <dbReference type="SAM" id="SignalP"/>
    </source>
</evidence>
<proteinExistence type="predicted"/>
<protein>
    <submittedName>
        <fullName evidence="3">Uncharacterized protein</fullName>
    </submittedName>
</protein>
<feature type="compositionally biased region" description="Gly residues" evidence="1">
    <location>
        <begin position="403"/>
        <end position="419"/>
    </location>
</feature>
<evidence type="ECO:0000313" key="3">
    <source>
        <dbReference type="EMBL" id="GMU04860.1"/>
    </source>
</evidence>
<name>A0ABQ6QLI0_9BACT</name>
<evidence type="ECO:0000256" key="1">
    <source>
        <dbReference type="SAM" id="MobiDB-lite"/>
    </source>
</evidence>
<dbReference type="RefSeq" id="WP_338275084.1">
    <property type="nucleotide sequence ID" value="NZ_BTTX01000001.1"/>
</dbReference>
<dbReference type="EMBL" id="BTTX01000001">
    <property type="protein sequence ID" value="GMU04860.1"/>
    <property type="molecule type" value="Genomic_DNA"/>
</dbReference>
<gene>
    <name evidence="3" type="ORF">ASNO1_11120</name>
</gene>
<feature type="region of interest" description="Disordered" evidence="1">
    <location>
        <begin position="399"/>
        <end position="419"/>
    </location>
</feature>
<keyword evidence="4" id="KW-1185">Reference proteome</keyword>
<sequence>MPRLSLKTAALGALVCLGTSTPVGARQMMEDRVLLDDGSTFYGSPETVQQAYNELVYETTTNCIGYCYGVTDPADPDPLIIGDEGDHVQASTTTEPGGIQVNPTGTTPINQPFVKTFHKDDSFGSGLFGSGYSLDASLKADPINYTLDASGEGKVWAKLFNSIKFDVVRATAKASAKQGSQQSSMEAKLYVVGIELISKSVQSATVEEKPLYQYDALDVHFFNTPEIRYTIFFIPVKVQAKAFGKAGLTVKSVLKPTAAKLSVVAEGKIYGEGTAAADVWVVSAGLKGTLTLIEASLPTSGQLALTTCGDLAWDLKSGFTVKTLAGKLEAFVKVKLFIFKKTVSLTIAKWSGSVLGTNNSWTLFNMNGGVPFASLCSYGAPTGGAASLTPPASPYLASINDTGGTGGTGGGDTGGGDTGGGGGGGYGGGCFQGGGMEGGMTSLQQIEQCQVY</sequence>